<organism evidence="1 2">
    <name type="scientific">Marinigracilibium pacificum</name>
    <dbReference type="NCBI Taxonomy" id="2729599"/>
    <lineage>
        <taxon>Bacteria</taxon>
        <taxon>Pseudomonadati</taxon>
        <taxon>Bacteroidota</taxon>
        <taxon>Cytophagia</taxon>
        <taxon>Cytophagales</taxon>
        <taxon>Flammeovirgaceae</taxon>
        <taxon>Marinigracilibium</taxon>
    </lineage>
</organism>
<evidence type="ECO:0000313" key="2">
    <source>
        <dbReference type="Proteomes" id="UP000559010"/>
    </source>
</evidence>
<keyword evidence="2" id="KW-1185">Reference proteome</keyword>
<dbReference type="Pfam" id="PF19268">
    <property type="entry name" value="CIS_TMP"/>
    <property type="match status" value="1"/>
</dbReference>
<gene>
    <name evidence="1" type="ORF">HH304_14785</name>
</gene>
<sequence length="497" mass="57288">MTQSNHIIHRQVIDLKVSDKEEGLRWQKEFSSYYKDTVLPAFEKACDELCAENELIRINKIEIDIDKITSSSLRRGVTQGLVKKFKEEILKVASESLTLVNKTSSSNHQTFPEGVSSISRSSTSLYDTIIYFLEFGVLPWWSSTLDFDVSKGIEQLYRELHDQSLSRFTKRLNSLLVNKQSHRRIVDVCPTTLLIQIFDPNNEYDLQGLIKDFQKLDDRINLKREFFNGVINNCVIRSSNSSVLIDIEGVVISVIKKLGYTFSEVHKFQNMLVEKTGANSSLVKVFNEFIDDNVRVSNKIAINQLVGRNSGVKISEEYEGNYLSIKFNLQEDESIELANAGSVLLWTYLPMFFSELKLMKKGEFNDRSSQERAVQLLHFLVNGEIEAEEHQWVIFKLLCGLNPSEFVSTEFEPTEEESIECNNLLQSVIRNWPVLKNTSPSGLQKSFLRRPGLLKKDVNGWMVHIERIAIDILLDRLNWPISVIRLPWNENVIHVKW</sequence>
<dbReference type="InterPro" id="IPR045538">
    <property type="entry name" value="CIS_TMP"/>
</dbReference>
<dbReference type="RefSeq" id="WP_169683009.1">
    <property type="nucleotide sequence ID" value="NZ_JABBNU010000009.1"/>
</dbReference>
<name>A0A848J1T5_9BACT</name>
<accession>A0A848J1T5</accession>
<comment type="caution">
    <text evidence="1">The sequence shown here is derived from an EMBL/GenBank/DDBJ whole genome shotgun (WGS) entry which is preliminary data.</text>
</comment>
<dbReference type="AlphaFoldDB" id="A0A848J1T5"/>
<proteinExistence type="predicted"/>
<reference evidence="1 2" key="1">
    <citation type="submission" date="2020-04" db="EMBL/GenBank/DDBJ databases">
        <title>Flammeovirgaceae bacterium KN852 isolated from deep sea.</title>
        <authorList>
            <person name="Zhang D.-C."/>
        </authorList>
    </citation>
    <scope>NUCLEOTIDE SEQUENCE [LARGE SCALE GENOMIC DNA]</scope>
    <source>
        <strain evidence="1 2">KN852</strain>
    </source>
</reference>
<protein>
    <submittedName>
        <fullName evidence="1">Uncharacterized protein</fullName>
    </submittedName>
</protein>
<dbReference type="EMBL" id="JABBNU010000009">
    <property type="protein sequence ID" value="NMM49671.1"/>
    <property type="molecule type" value="Genomic_DNA"/>
</dbReference>
<dbReference type="Proteomes" id="UP000559010">
    <property type="component" value="Unassembled WGS sequence"/>
</dbReference>
<evidence type="ECO:0000313" key="1">
    <source>
        <dbReference type="EMBL" id="NMM49671.1"/>
    </source>
</evidence>